<sequence length="470" mass="50330">MVDQRAVLPPRLAASWQRSRQYGVSPETVRPAFTGTVDHDSLFFECGQEVLSGLHTTLANEPVSLMLTDSGGLVLSRLCDDSTILRSLDRVHLAPGFSYAERDAGTNGLGLALADRAPSLVSAEEHYCTGLWGYTCAAAPVLEPGTNRLIGSVNLTTWSKSSKELLLALAQAAAGNTAALMLARSHGHLAPPSPRGEVFHVYSDRLPAVAANLSGAWSDALAEARAAMEHERVVCVTGEPGSGKAALASMARRSVRPRERVLNARPPAPQDAASWLALWTPEVGKADTCVILSGADALPAYAAEELAALFASARGGFVMTAADHAGVPDALRALVDTVVEVPALRYRPDDVLPLAGHFARESRGRRVTFTPAASRALTAYPWPGNVRQLRQVVREAVSRADVVDTRHLPPEVFTSPGRRLTRMEAVERDEIVRCLTKPGTTAAQVASMLGMSRATVYRKIAQYGIKVPRR</sequence>
<dbReference type="InterPro" id="IPR027417">
    <property type="entry name" value="P-loop_NTPase"/>
</dbReference>
<dbReference type="eggNOG" id="COG3829">
    <property type="taxonomic scope" value="Bacteria"/>
</dbReference>
<gene>
    <name evidence="7" type="ORF">AMETH_4008</name>
</gene>
<name>A0A076MZS4_AMYME</name>
<protein>
    <submittedName>
        <fullName evidence="7">Fis family transcriptional regulator</fullName>
    </submittedName>
</protein>
<dbReference type="HOGENOM" id="CLU_000445_8_12_11"/>
<evidence type="ECO:0000313" key="7">
    <source>
        <dbReference type="EMBL" id="AIJ24100.1"/>
    </source>
</evidence>
<dbReference type="PANTHER" id="PTHR32071">
    <property type="entry name" value="TRANSCRIPTIONAL REGULATORY PROTEIN"/>
    <property type="match status" value="1"/>
</dbReference>
<dbReference type="PROSITE" id="PS50045">
    <property type="entry name" value="SIGMA54_INTERACT_4"/>
    <property type="match status" value="1"/>
</dbReference>
<dbReference type="Gene3D" id="3.30.450.40">
    <property type="match status" value="1"/>
</dbReference>
<dbReference type="GO" id="GO:0005524">
    <property type="term" value="F:ATP binding"/>
    <property type="evidence" value="ECO:0007669"/>
    <property type="project" value="UniProtKB-KW"/>
</dbReference>
<dbReference type="InterPro" id="IPR003018">
    <property type="entry name" value="GAF"/>
</dbReference>
<keyword evidence="4" id="KW-0238">DNA-binding</keyword>
<reference evidence="7" key="1">
    <citation type="submission" date="2014-07" db="EMBL/GenBank/DDBJ databases">
        <title>Whole Genome Sequence of the Amycolatopsis methanolica 239.</title>
        <authorList>
            <person name="Tang B."/>
        </authorList>
    </citation>
    <scope>NUCLEOTIDE SEQUENCE [LARGE SCALE GENOMIC DNA]</scope>
    <source>
        <strain evidence="7">239</strain>
    </source>
</reference>
<dbReference type="GO" id="GO:0006355">
    <property type="term" value="P:regulation of DNA-templated transcription"/>
    <property type="evidence" value="ECO:0007669"/>
    <property type="project" value="InterPro"/>
</dbReference>
<dbReference type="GO" id="GO:0043565">
    <property type="term" value="F:sequence-specific DNA binding"/>
    <property type="evidence" value="ECO:0007669"/>
    <property type="project" value="InterPro"/>
</dbReference>
<organism evidence="7 8">
    <name type="scientific">Amycolatopsis methanolica 239</name>
    <dbReference type="NCBI Taxonomy" id="1068978"/>
    <lineage>
        <taxon>Bacteria</taxon>
        <taxon>Bacillati</taxon>
        <taxon>Actinomycetota</taxon>
        <taxon>Actinomycetes</taxon>
        <taxon>Pseudonocardiales</taxon>
        <taxon>Pseudonocardiaceae</taxon>
        <taxon>Amycolatopsis</taxon>
        <taxon>Amycolatopsis methanolica group</taxon>
    </lineage>
</organism>
<dbReference type="Pfam" id="PF01590">
    <property type="entry name" value="GAF"/>
    <property type="match status" value="1"/>
</dbReference>
<dbReference type="Pfam" id="PF02954">
    <property type="entry name" value="HTH_8"/>
    <property type="match status" value="1"/>
</dbReference>
<evidence type="ECO:0000259" key="6">
    <source>
        <dbReference type="PROSITE" id="PS50045"/>
    </source>
</evidence>
<proteinExistence type="predicted"/>
<dbReference type="AlphaFoldDB" id="A0A076MZS4"/>
<dbReference type="InterPro" id="IPR029016">
    <property type="entry name" value="GAF-like_dom_sf"/>
</dbReference>
<dbReference type="KEGG" id="amq:AMETH_4008"/>
<evidence type="ECO:0000313" key="8">
    <source>
        <dbReference type="Proteomes" id="UP000062973"/>
    </source>
</evidence>
<evidence type="ECO:0000256" key="2">
    <source>
        <dbReference type="ARBA" id="ARBA00022840"/>
    </source>
</evidence>
<dbReference type="Proteomes" id="UP000062973">
    <property type="component" value="Chromosome"/>
</dbReference>
<evidence type="ECO:0000256" key="3">
    <source>
        <dbReference type="ARBA" id="ARBA00023015"/>
    </source>
</evidence>
<dbReference type="RefSeq" id="WP_017982940.1">
    <property type="nucleotide sequence ID" value="NZ_AQUL01000001.1"/>
</dbReference>
<accession>A0A076MZS4</accession>
<dbReference type="Gene3D" id="1.10.8.60">
    <property type="match status" value="1"/>
</dbReference>
<dbReference type="InterPro" id="IPR002197">
    <property type="entry name" value="HTH_Fis"/>
</dbReference>
<dbReference type="STRING" id="1068978.AMETH_4008"/>
<dbReference type="SUPFAM" id="SSF46689">
    <property type="entry name" value="Homeodomain-like"/>
    <property type="match status" value="1"/>
</dbReference>
<keyword evidence="8" id="KW-1185">Reference proteome</keyword>
<dbReference type="PATRIC" id="fig|1068978.7.peg.4296"/>
<keyword evidence="3" id="KW-0805">Transcription regulation</keyword>
<keyword evidence="1" id="KW-0547">Nucleotide-binding</keyword>
<dbReference type="EMBL" id="CP009110">
    <property type="protein sequence ID" value="AIJ24100.1"/>
    <property type="molecule type" value="Genomic_DNA"/>
</dbReference>
<dbReference type="InterPro" id="IPR002078">
    <property type="entry name" value="Sigma_54_int"/>
</dbReference>
<keyword evidence="5" id="KW-0804">Transcription</keyword>
<feature type="domain" description="Sigma-54 factor interaction" evidence="6">
    <location>
        <begin position="329"/>
        <end position="398"/>
    </location>
</feature>
<keyword evidence="2" id="KW-0067">ATP-binding</keyword>
<dbReference type="InterPro" id="IPR058031">
    <property type="entry name" value="AAA_lid_NorR"/>
</dbReference>
<evidence type="ECO:0000256" key="5">
    <source>
        <dbReference type="ARBA" id="ARBA00023163"/>
    </source>
</evidence>
<dbReference type="SUPFAM" id="SSF52540">
    <property type="entry name" value="P-loop containing nucleoside triphosphate hydrolases"/>
    <property type="match status" value="1"/>
</dbReference>
<evidence type="ECO:0000256" key="1">
    <source>
        <dbReference type="ARBA" id="ARBA00022741"/>
    </source>
</evidence>
<dbReference type="OrthoDB" id="5496274at2"/>
<evidence type="ECO:0000256" key="4">
    <source>
        <dbReference type="ARBA" id="ARBA00023125"/>
    </source>
</evidence>
<dbReference type="Gene3D" id="1.10.10.60">
    <property type="entry name" value="Homeodomain-like"/>
    <property type="match status" value="1"/>
</dbReference>
<dbReference type="Pfam" id="PF25601">
    <property type="entry name" value="AAA_lid_14"/>
    <property type="match status" value="1"/>
</dbReference>
<dbReference type="InterPro" id="IPR009057">
    <property type="entry name" value="Homeodomain-like_sf"/>
</dbReference>